<protein>
    <recommendedName>
        <fullName evidence="1">DUF222 domain-containing protein</fullName>
    </recommendedName>
</protein>
<evidence type="ECO:0000259" key="1">
    <source>
        <dbReference type="Pfam" id="PF02720"/>
    </source>
</evidence>
<gene>
    <name evidence="2" type="ORF">FHX48_001281</name>
</gene>
<proteinExistence type="predicted"/>
<keyword evidence="3" id="KW-1185">Reference proteome</keyword>
<reference evidence="2 3" key="1">
    <citation type="submission" date="2020-07" db="EMBL/GenBank/DDBJ databases">
        <title>Sequencing the genomes of 1000 actinobacteria strains.</title>
        <authorList>
            <person name="Klenk H.-P."/>
        </authorList>
    </citation>
    <scope>NUCLEOTIDE SEQUENCE [LARGE SCALE GENOMIC DNA]</scope>
    <source>
        <strain evidence="2 3">DSM 27576</strain>
    </source>
</reference>
<evidence type="ECO:0000313" key="3">
    <source>
        <dbReference type="Proteomes" id="UP000526083"/>
    </source>
</evidence>
<evidence type="ECO:0000313" key="2">
    <source>
        <dbReference type="EMBL" id="MBA8816208.1"/>
    </source>
</evidence>
<accession>A0A7W3PLJ0</accession>
<comment type="caution">
    <text evidence="2">The sequence shown here is derived from an EMBL/GenBank/DDBJ whole genome shotgun (WGS) entry which is preliminary data.</text>
</comment>
<dbReference type="RefSeq" id="WP_167049848.1">
    <property type="nucleotide sequence ID" value="NZ_JAAOZB010000002.1"/>
</dbReference>
<dbReference type="AlphaFoldDB" id="A0A7W3PLJ0"/>
<sequence>MSIEPLNDPAPDGYGRAEASASASVSVTGVDLQALNVMIDGLAHARRAVAAYQAVEATLMAATVDLALGSSSSGTAELQMREVTAEVAAALRVSERTVQAQFSSALTLVEDSPATHRALQSGEISRSHANVITSEDARITDAAVRARYEDVVLERARVETSGRLRGIAKAIAEKLTPQSLAERQREALGGRRVSVPDS</sequence>
<organism evidence="2 3">
    <name type="scientific">Microbacterium halimionae</name>
    <dbReference type="NCBI Taxonomy" id="1526413"/>
    <lineage>
        <taxon>Bacteria</taxon>
        <taxon>Bacillati</taxon>
        <taxon>Actinomycetota</taxon>
        <taxon>Actinomycetes</taxon>
        <taxon>Micrococcales</taxon>
        <taxon>Microbacteriaceae</taxon>
        <taxon>Microbacterium</taxon>
    </lineage>
</organism>
<name>A0A7W3PLJ0_9MICO</name>
<feature type="domain" description="DUF222" evidence="1">
    <location>
        <begin position="47"/>
        <end position="187"/>
    </location>
</feature>
<dbReference type="EMBL" id="JACGWY010000002">
    <property type="protein sequence ID" value="MBA8816208.1"/>
    <property type="molecule type" value="Genomic_DNA"/>
</dbReference>
<dbReference type="InterPro" id="IPR003870">
    <property type="entry name" value="DUF222"/>
</dbReference>
<dbReference type="Proteomes" id="UP000526083">
    <property type="component" value="Unassembled WGS sequence"/>
</dbReference>
<dbReference type="Pfam" id="PF02720">
    <property type="entry name" value="DUF222"/>
    <property type="match status" value="1"/>
</dbReference>